<gene>
    <name evidence="2" type="ORF">SAMN04488109_2960</name>
</gene>
<organism evidence="2 3">
    <name type="scientific">Chryseolinea serpens</name>
    <dbReference type="NCBI Taxonomy" id="947013"/>
    <lineage>
        <taxon>Bacteria</taxon>
        <taxon>Pseudomonadati</taxon>
        <taxon>Bacteroidota</taxon>
        <taxon>Cytophagia</taxon>
        <taxon>Cytophagales</taxon>
        <taxon>Fulvivirgaceae</taxon>
        <taxon>Chryseolinea</taxon>
    </lineage>
</organism>
<proteinExistence type="predicted"/>
<dbReference type="STRING" id="947013.SAMN04488109_2960"/>
<accession>A0A1M5QQL5</accession>
<evidence type="ECO:0000313" key="3">
    <source>
        <dbReference type="Proteomes" id="UP000184212"/>
    </source>
</evidence>
<reference evidence="2 3" key="1">
    <citation type="submission" date="2016-11" db="EMBL/GenBank/DDBJ databases">
        <authorList>
            <person name="Jaros S."/>
            <person name="Januszkiewicz K."/>
            <person name="Wedrychowicz H."/>
        </authorList>
    </citation>
    <scope>NUCLEOTIDE SEQUENCE [LARGE SCALE GENOMIC DNA]</scope>
    <source>
        <strain evidence="2 3">DSM 24574</strain>
    </source>
</reference>
<evidence type="ECO:0000313" key="2">
    <source>
        <dbReference type="EMBL" id="SHH16404.1"/>
    </source>
</evidence>
<name>A0A1M5QQL5_9BACT</name>
<protein>
    <recommendedName>
        <fullName evidence="4">DUF5723 domain-containing protein</fullName>
    </recommendedName>
</protein>
<dbReference type="Proteomes" id="UP000184212">
    <property type="component" value="Unassembled WGS sequence"/>
</dbReference>
<feature type="chain" id="PRO_5013133058" description="DUF5723 domain-containing protein" evidence="1">
    <location>
        <begin position="28"/>
        <end position="566"/>
    </location>
</feature>
<evidence type="ECO:0000256" key="1">
    <source>
        <dbReference type="SAM" id="SignalP"/>
    </source>
</evidence>
<dbReference type="EMBL" id="FQWQ01000002">
    <property type="protein sequence ID" value="SHH16404.1"/>
    <property type="molecule type" value="Genomic_DNA"/>
</dbReference>
<dbReference type="RefSeq" id="WP_084138137.1">
    <property type="nucleotide sequence ID" value="NZ_FQWQ01000002.1"/>
</dbReference>
<sequence>MKTLIKKFAIASLVVVGMLAAHLAVDAQDLENIAQQKPVTFSGSASARMLFYSAKGIQDRRKPFSYVLSGSPTLTLYGVTIPFYFVYSEQERSFRQPFNQFGLSPRYKWITLHAGYRNITYSPYTLAGHTILGAGVELTPGILRIGFMYGRLNRATAVDTTSGTYDPFQYTRRGYAAKIGVGKGNNFIDFSMMKAKDDSTSVHYSEKVTSRVSPAENVVFGVSGAFSYKGVFVEGDAGFSYYTINLGSHIKIDSIPDILKNTLGNFIHINGSTEFYSAYNFAVGYRRNDLTIKVQYKRVDPDFKSMGSYFFNNDLENITIAPSFSVLKRKLHFAGSLGLQRDNLQNQKESTSKRVIGSANLSANITDNLGVDFTYTNFSTKQQPGRVFVADTLLITQTTGTIGITPRYIIPKENVTHTFLLSWNRMTLQDLNASPRMNNDLSSVNMFFNYQIMLVPKNLTLYINLNSAHLTMARNETGNKGITLGGSKNLKDNKLSVGLSVAILQSFSGGQKNLLLNDGLQCSYRPGKRHTFSTNINYIGNFPHERSKESTRFSEFRGEVSYAVNF</sequence>
<dbReference type="AlphaFoldDB" id="A0A1M5QQL5"/>
<dbReference type="OrthoDB" id="1091532at2"/>
<keyword evidence="1" id="KW-0732">Signal</keyword>
<evidence type="ECO:0008006" key="4">
    <source>
        <dbReference type="Google" id="ProtNLM"/>
    </source>
</evidence>
<feature type="signal peptide" evidence="1">
    <location>
        <begin position="1"/>
        <end position="27"/>
    </location>
</feature>
<keyword evidence="3" id="KW-1185">Reference proteome</keyword>